<evidence type="ECO:0000256" key="1">
    <source>
        <dbReference type="SAM" id="Phobius"/>
    </source>
</evidence>
<evidence type="ECO:0000259" key="2">
    <source>
        <dbReference type="Pfam" id="PF09995"/>
    </source>
</evidence>
<dbReference type="AlphaFoldDB" id="A0AAD4Q360"/>
<feature type="transmembrane region" description="Helical" evidence="1">
    <location>
        <begin position="115"/>
        <end position="131"/>
    </location>
</feature>
<keyword evidence="4" id="KW-1185">Reference proteome</keyword>
<keyword evidence="1" id="KW-0472">Membrane</keyword>
<dbReference type="InterPro" id="IPR018713">
    <property type="entry name" value="MPAB/Lcp_cat_dom"/>
</dbReference>
<dbReference type="GO" id="GO:0016491">
    <property type="term" value="F:oxidoreductase activity"/>
    <property type="evidence" value="ECO:0007669"/>
    <property type="project" value="InterPro"/>
</dbReference>
<dbReference type="InterPro" id="IPR037473">
    <property type="entry name" value="Lcp-like"/>
</dbReference>
<feature type="transmembrane region" description="Helical" evidence="1">
    <location>
        <begin position="65"/>
        <end position="82"/>
    </location>
</feature>
<feature type="transmembrane region" description="Helical" evidence="1">
    <location>
        <begin position="548"/>
        <end position="570"/>
    </location>
</feature>
<keyword evidence="1" id="KW-1133">Transmembrane helix</keyword>
<feature type="transmembrane region" description="Helical" evidence="1">
    <location>
        <begin position="510"/>
        <end position="528"/>
    </location>
</feature>
<dbReference type="GeneID" id="70252033"/>
<dbReference type="RefSeq" id="XP_046074813.1">
    <property type="nucleotide sequence ID" value="XM_046221746.1"/>
</dbReference>
<dbReference type="EMBL" id="JAJTJA010000004">
    <property type="protein sequence ID" value="KAH8701107.1"/>
    <property type="molecule type" value="Genomic_DNA"/>
</dbReference>
<comment type="caution">
    <text evidence="3">The sequence shown here is derived from an EMBL/GenBank/DDBJ whole genome shotgun (WGS) entry which is preliminary data.</text>
</comment>
<dbReference type="Pfam" id="PF09995">
    <property type="entry name" value="MPAB_Lcp_cat"/>
    <property type="match status" value="1"/>
</dbReference>
<reference evidence="3" key="1">
    <citation type="submission" date="2021-12" db="EMBL/GenBank/DDBJ databases">
        <title>Convergent genome expansion in fungi linked to evolution of root-endophyte symbiosis.</title>
        <authorList>
            <consortium name="DOE Joint Genome Institute"/>
            <person name="Ke Y.-H."/>
            <person name="Bonito G."/>
            <person name="Liao H.-L."/>
            <person name="Looney B."/>
            <person name="Rojas-Flechas A."/>
            <person name="Nash J."/>
            <person name="Hameed K."/>
            <person name="Schadt C."/>
            <person name="Martin F."/>
            <person name="Crous P.W."/>
            <person name="Miettinen O."/>
            <person name="Magnuson J.K."/>
            <person name="Labbe J."/>
            <person name="Jacobson D."/>
            <person name="Doktycz M.J."/>
            <person name="Veneault-Fourrey C."/>
            <person name="Kuo A."/>
            <person name="Mondo S."/>
            <person name="Calhoun S."/>
            <person name="Riley R."/>
            <person name="Ohm R."/>
            <person name="LaButti K."/>
            <person name="Andreopoulos B."/>
            <person name="Pangilinan J."/>
            <person name="Nolan M."/>
            <person name="Tritt A."/>
            <person name="Clum A."/>
            <person name="Lipzen A."/>
            <person name="Daum C."/>
            <person name="Barry K."/>
            <person name="Grigoriev I.V."/>
            <person name="Vilgalys R."/>
        </authorList>
    </citation>
    <scope>NUCLEOTIDE SEQUENCE</scope>
    <source>
        <strain evidence="3">PMI_201</strain>
    </source>
</reference>
<evidence type="ECO:0000313" key="4">
    <source>
        <dbReference type="Proteomes" id="UP001201262"/>
    </source>
</evidence>
<protein>
    <recommendedName>
        <fullName evidence="2">ER-bound oxygenase mpaB/mpaB'/Rubber oxygenase catalytic domain-containing protein</fullName>
    </recommendedName>
</protein>
<dbReference type="PANTHER" id="PTHR37539:SF1">
    <property type="entry name" value="ER-BOUND OXYGENASE MPAB_MPAB'_RUBBER OXYGENASE CATALYTIC DOMAIN-CONTAINING PROTEIN"/>
    <property type="match status" value="1"/>
</dbReference>
<organism evidence="3 4">
    <name type="scientific">Talaromyces proteolyticus</name>
    <dbReference type="NCBI Taxonomy" id="1131652"/>
    <lineage>
        <taxon>Eukaryota</taxon>
        <taxon>Fungi</taxon>
        <taxon>Dikarya</taxon>
        <taxon>Ascomycota</taxon>
        <taxon>Pezizomycotina</taxon>
        <taxon>Eurotiomycetes</taxon>
        <taxon>Eurotiomycetidae</taxon>
        <taxon>Eurotiales</taxon>
        <taxon>Trichocomaceae</taxon>
        <taxon>Talaromyces</taxon>
        <taxon>Talaromyces sect. Bacilispori</taxon>
    </lineage>
</organism>
<evidence type="ECO:0000313" key="3">
    <source>
        <dbReference type="EMBL" id="KAH8701107.1"/>
    </source>
</evidence>
<name>A0AAD4Q360_9EURO</name>
<sequence length="625" mass="69414">MSGLIIMAESCLGAFTAMAVIAYRCLGDVIMEKNSLNLFSGSLIAIGSSMMTVQGAGISVMTSRIIHGFGFGIIFSTLPAYVSQPGFSFLNSILRSSTHISNTSLDGQFSTSPRGFYLGLIIVGVILLWMFRDSHISKIPDESGQQAPESLQPSVARLEQNSRRSLSAAGDMIETEHGHPYDYYFRPGDILRPPPSRTLQSPEWFPMRKRLLSRYMDVQPIPKRTPLVEKMQDHFWQGDEYMDPVISLGKKTSMGKVRAMMLQALSNGIESVPDAPQEIVNLFEHLDRKPEWFDEETFERGRIVLANSTGLGRLTALAMNFIITSQASSVANAVGSTGQYTNPKTVMRRHLETAHFFHRVSLPQGYHRFSETFQEIVKVRFMHGQVRFAARKRWGEKVFGEHGNPISNTDMALGITAFGIQNLIGDSAFGRDFATSDLDAAVRHWGYIAYVFGVSENLIPLNFQEGVEQFDYILSTHGKAPEWSPAVADSLLIVPEGAVNLVSNPILRGILTWTAVPFFHGLLYYFGGDDLSYRVLSTRYTSRVRMRIQAIFAVTLGTTIITLTTVIGSLPGHEARMIARASRGSPTGEFALHLIGMMARKAGVREVTFETHDMTSVNDFKPIRA</sequence>
<dbReference type="Proteomes" id="UP001201262">
    <property type="component" value="Unassembled WGS sequence"/>
</dbReference>
<accession>A0AAD4Q360</accession>
<gene>
    <name evidence="3" type="ORF">BGW36DRAFT_448045</name>
</gene>
<feature type="domain" description="ER-bound oxygenase mpaB/mpaB'/Rubber oxygenase catalytic" evidence="2">
    <location>
        <begin position="318"/>
        <end position="523"/>
    </location>
</feature>
<dbReference type="PANTHER" id="PTHR37539">
    <property type="entry name" value="SECRETED PROTEIN-RELATED"/>
    <property type="match status" value="1"/>
</dbReference>
<keyword evidence="1" id="KW-0812">Transmembrane</keyword>
<feature type="transmembrane region" description="Helical" evidence="1">
    <location>
        <begin position="37"/>
        <end position="58"/>
    </location>
</feature>
<proteinExistence type="predicted"/>